<reference evidence="5 8" key="3">
    <citation type="submission" date="2018-10" db="EMBL/GenBank/DDBJ databases">
        <title>Propionibacterium australiense Genome Sequencing and Assembly.</title>
        <authorList>
            <person name="Bernier A.-M."/>
            <person name="Bernard K."/>
        </authorList>
    </citation>
    <scope>NUCLEOTIDE SEQUENCE [LARGE SCALE GENOMIC DNA]</scope>
    <source>
        <strain evidence="5 8">NML98A078</strain>
    </source>
</reference>
<dbReference type="EC" id="3.2.2.-" evidence="6"/>
<gene>
    <name evidence="5" type="ORF">D7U36_09835</name>
    <name evidence="6" type="ORF">PROPAUS_0981</name>
</gene>
<evidence type="ECO:0000313" key="8">
    <source>
        <dbReference type="Proteomes" id="UP000279336"/>
    </source>
</evidence>
<evidence type="ECO:0000313" key="7">
    <source>
        <dbReference type="Proteomes" id="UP000263928"/>
    </source>
</evidence>
<dbReference type="GO" id="GO:0004844">
    <property type="term" value="F:uracil DNA N-glycosylase activity"/>
    <property type="evidence" value="ECO:0007669"/>
    <property type="project" value="TreeGrafter"/>
</dbReference>
<evidence type="ECO:0000256" key="1">
    <source>
        <dbReference type="ARBA" id="ARBA00022763"/>
    </source>
</evidence>
<keyword evidence="1" id="KW-0227">DNA damage</keyword>
<dbReference type="InterPro" id="IPR005122">
    <property type="entry name" value="Uracil-DNA_glycosylase-like"/>
</dbReference>
<reference evidence="6" key="2">
    <citation type="submission" date="2018-08" db="EMBL/GenBank/DDBJ databases">
        <authorList>
            <person name="Ferrada E.E."/>
            <person name="Latorre B.A."/>
        </authorList>
    </citation>
    <scope>NUCLEOTIDE SEQUENCE [LARGE SCALE GENOMIC DNA]</scope>
    <source>
        <strain evidence="6">Propionibacterium_australiense1</strain>
    </source>
</reference>
<keyword evidence="3" id="KW-0234">DNA repair</keyword>
<dbReference type="GO" id="GO:0006285">
    <property type="term" value="P:base-excision repair, AP site formation"/>
    <property type="evidence" value="ECO:0007669"/>
    <property type="project" value="InterPro"/>
</dbReference>
<dbReference type="EMBL" id="RCIW01000015">
    <property type="protein sequence ID" value="RLP08162.1"/>
    <property type="molecule type" value="Genomic_DNA"/>
</dbReference>
<keyword evidence="6" id="KW-0326">Glycosidase</keyword>
<dbReference type="SMART" id="SM00986">
    <property type="entry name" value="UDG"/>
    <property type="match status" value="1"/>
</dbReference>
<reference evidence="7" key="1">
    <citation type="submission" date="2018-08" db="EMBL/GenBank/DDBJ databases">
        <authorList>
            <person name="Hornung B."/>
        </authorList>
    </citation>
    <scope>NUCLEOTIDE SEQUENCE [LARGE SCALE GENOMIC DNA]</scope>
</reference>
<dbReference type="SUPFAM" id="SSF52141">
    <property type="entry name" value="Uracil-DNA glycosylase-like"/>
    <property type="match status" value="1"/>
</dbReference>
<proteinExistence type="predicted"/>
<dbReference type="CDD" id="cd10028">
    <property type="entry name" value="UDG-F2_TDG_MUG"/>
    <property type="match status" value="1"/>
</dbReference>
<dbReference type="Proteomes" id="UP000263928">
    <property type="component" value="Unassembled WGS sequence"/>
</dbReference>
<dbReference type="EMBL" id="UNQJ01000005">
    <property type="protein sequence ID" value="SYZ33070.1"/>
    <property type="molecule type" value="Genomic_DNA"/>
</dbReference>
<feature type="domain" description="Uracil-DNA glycosylase-like" evidence="4">
    <location>
        <begin position="17"/>
        <end position="184"/>
    </location>
</feature>
<dbReference type="GO" id="GO:0008263">
    <property type="term" value="F:pyrimidine-specific mismatch base pair DNA N-glycosylase activity"/>
    <property type="evidence" value="ECO:0007669"/>
    <property type="project" value="TreeGrafter"/>
</dbReference>
<dbReference type="AlphaFoldDB" id="A0A383S4Z2"/>
<keyword evidence="7" id="KW-1185">Reference proteome</keyword>
<dbReference type="PANTHER" id="PTHR12159:SF9">
    <property type="entry name" value="G_T MISMATCH-SPECIFIC THYMINE DNA GLYCOSYLASE"/>
    <property type="match status" value="1"/>
</dbReference>
<dbReference type="InterPro" id="IPR015637">
    <property type="entry name" value="MUG/TDG"/>
</dbReference>
<protein>
    <submittedName>
        <fullName evidence="5">Mismatch-specific DNA-glycosylase</fullName>
    </submittedName>
    <submittedName>
        <fullName evidence="6">Uracil DNA glycosylase superfamily</fullName>
        <ecNumber evidence="6">3.2.2.-</ecNumber>
    </submittedName>
</protein>
<evidence type="ECO:0000313" key="6">
    <source>
        <dbReference type="EMBL" id="SYZ33070.1"/>
    </source>
</evidence>
<evidence type="ECO:0000313" key="5">
    <source>
        <dbReference type="EMBL" id="RLP08162.1"/>
    </source>
</evidence>
<dbReference type="Pfam" id="PF03167">
    <property type="entry name" value="UDG"/>
    <property type="match status" value="1"/>
</dbReference>
<dbReference type="RefSeq" id="WP_119161443.1">
    <property type="nucleotide sequence ID" value="NZ_LR134442.1"/>
</dbReference>
<dbReference type="Proteomes" id="UP000279336">
    <property type="component" value="Unassembled WGS sequence"/>
</dbReference>
<dbReference type="Gene3D" id="3.40.470.10">
    <property type="entry name" value="Uracil-DNA glycosylase-like domain"/>
    <property type="match status" value="1"/>
</dbReference>
<dbReference type="InterPro" id="IPR036895">
    <property type="entry name" value="Uracil-DNA_glycosylase-like_sf"/>
</dbReference>
<dbReference type="SMART" id="SM00987">
    <property type="entry name" value="UreE_C"/>
    <property type="match status" value="1"/>
</dbReference>
<dbReference type="PANTHER" id="PTHR12159">
    <property type="entry name" value="G/T AND G/U MISMATCH-SPECIFIC DNA GLYCOSYLASE"/>
    <property type="match status" value="1"/>
</dbReference>
<accession>A0A383S4Z2</accession>
<evidence type="ECO:0000256" key="3">
    <source>
        <dbReference type="ARBA" id="ARBA00023204"/>
    </source>
</evidence>
<organism evidence="6 7">
    <name type="scientific">Propionibacterium australiense</name>
    <dbReference type="NCBI Taxonomy" id="119981"/>
    <lineage>
        <taxon>Bacteria</taxon>
        <taxon>Bacillati</taxon>
        <taxon>Actinomycetota</taxon>
        <taxon>Actinomycetes</taxon>
        <taxon>Propionibacteriales</taxon>
        <taxon>Propionibacteriaceae</taxon>
        <taxon>Propionibacterium</taxon>
    </lineage>
</organism>
<dbReference type="OrthoDB" id="9799921at2"/>
<sequence length="204" mass="21063">MRFSREQLQAYRSARVPDLLPSPLRLLLVGINPSLTSAAAGAHFATRGNRFYPALAAAGIIGEAFDVSGGYPPEGLAQLREAGIGVTNIVHEASARAAELSPEQLRAGAAELVTRIAGLHPRVVAVLGITAYRVAFARPGAVTGEQPEVIGWDDGTGASRLFVLPNPSGLNAHETVASLADAYAGAARAAGILPAPDGISRSPR</sequence>
<name>A0A383S4Z2_9ACTN</name>
<keyword evidence="2 6" id="KW-0378">Hydrolase</keyword>
<evidence type="ECO:0000256" key="2">
    <source>
        <dbReference type="ARBA" id="ARBA00022801"/>
    </source>
</evidence>
<evidence type="ECO:0000259" key="4">
    <source>
        <dbReference type="SMART" id="SM00986"/>
    </source>
</evidence>